<gene>
    <name evidence="8" type="ORF">H9901_03780</name>
</gene>
<dbReference type="GO" id="GO:0005886">
    <property type="term" value="C:plasma membrane"/>
    <property type="evidence" value="ECO:0007669"/>
    <property type="project" value="UniProtKB-SubCell"/>
</dbReference>
<keyword evidence="2 6" id="KW-1003">Cell membrane</keyword>
<protein>
    <recommendedName>
        <fullName evidence="6">TVP38/TMEM64 family membrane protein</fullName>
    </recommendedName>
</protein>
<feature type="transmembrane region" description="Helical" evidence="6">
    <location>
        <begin position="6"/>
        <end position="27"/>
    </location>
</feature>
<keyword evidence="3 6" id="KW-0812">Transmembrane</keyword>
<evidence type="ECO:0000256" key="5">
    <source>
        <dbReference type="ARBA" id="ARBA00023136"/>
    </source>
</evidence>
<keyword evidence="5 6" id="KW-0472">Membrane</keyword>
<evidence type="ECO:0000256" key="3">
    <source>
        <dbReference type="ARBA" id="ARBA00022692"/>
    </source>
</evidence>
<dbReference type="Proteomes" id="UP000777303">
    <property type="component" value="Unassembled WGS sequence"/>
</dbReference>
<organism evidence="8 9">
    <name type="scientific">Candidatus Paralactobacillus gallistercoris</name>
    <dbReference type="NCBI Taxonomy" id="2838724"/>
    <lineage>
        <taxon>Bacteria</taxon>
        <taxon>Bacillati</taxon>
        <taxon>Bacillota</taxon>
        <taxon>Bacilli</taxon>
        <taxon>Lactobacillales</taxon>
        <taxon>Lactobacillaceae</taxon>
        <taxon>Lactobacillus</taxon>
    </lineage>
</organism>
<reference evidence="8" key="2">
    <citation type="submission" date="2021-04" db="EMBL/GenBank/DDBJ databases">
        <authorList>
            <person name="Gilroy R."/>
        </authorList>
    </citation>
    <scope>NUCLEOTIDE SEQUENCE</scope>
    <source>
        <strain evidence="8">F6-6636</strain>
    </source>
</reference>
<feature type="transmembrane region" description="Helical" evidence="6">
    <location>
        <begin position="75"/>
        <end position="98"/>
    </location>
</feature>
<evidence type="ECO:0000256" key="2">
    <source>
        <dbReference type="ARBA" id="ARBA00022475"/>
    </source>
</evidence>
<dbReference type="Pfam" id="PF09335">
    <property type="entry name" value="VTT_dom"/>
    <property type="match status" value="1"/>
</dbReference>
<comment type="subcellular location">
    <subcellularLocation>
        <location evidence="1 6">Cell membrane</location>
        <topology evidence="1 6">Multi-pass membrane protein</topology>
    </subcellularLocation>
</comment>
<evidence type="ECO:0000256" key="1">
    <source>
        <dbReference type="ARBA" id="ARBA00004651"/>
    </source>
</evidence>
<evidence type="ECO:0000256" key="4">
    <source>
        <dbReference type="ARBA" id="ARBA00022989"/>
    </source>
</evidence>
<dbReference type="PANTHER" id="PTHR12677:SF49">
    <property type="entry name" value="TVP38_TMEM64 FAMILY MEMBRANE PROTEIN"/>
    <property type="match status" value="1"/>
</dbReference>
<dbReference type="EMBL" id="JAHLFS010000049">
    <property type="protein sequence ID" value="MBU3851800.1"/>
    <property type="molecule type" value="Genomic_DNA"/>
</dbReference>
<comment type="similarity">
    <text evidence="6">Belongs to the TVP38/TMEM64 family.</text>
</comment>
<comment type="caution">
    <text evidence="8">The sequence shown here is derived from an EMBL/GenBank/DDBJ whole genome shotgun (WGS) entry which is preliminary data.</text>
</comment>
<feature type="transmembrane region" description="Helical" evidence="6">
    <location>
        <begin position="169"/>
        <end position="192"/>
    </location>
</feature>
<feature type="domain" description="VTT" evidence="7">
    <location>
        <begin position="70"/>
        <end position="187"/>
    </location>
</feature>
<name>A0A948TJB3_9LACO</name>
<accession>A0A948TJB3</accession>
<keyword evidence="4 6" id="KW-1133">Transmembrane helix</keyword>
<comment type="caution">
    <text evidence="6">Lacks conserved residue(s) required for the propagation of feature annotation.</text>
</comment>
<evidence type="ECO:0000313" key="8">
    <source>
        <dbReference type="EMBL" id="MBU3851800.1"/>
    </source>
</evidence>
<dbReference type="InterPro" id="IPR015414">
    <property type="entry name" value="TMEM64"/>
</dbReference>
<feature type="transmembrane region" description="Helical" evidence="6">
    <location>
        <begin position="48"/>
        <end position="69"/>
    </location>
</feature>
<evidence type="ECO:0000256" key="6">
    <source>
        <dbReference type="RuleBase" id="RU366058"/>
    </source>
</evidence>
<sequence length="196" mass="22068">MKKQRITRTVLTIVPLVGLAVLIYGLWHLHNLGSHRSALLVQHFLQKMGPWAPIGFIIFQLVQVIVPILPGGLSVLVGALLFGNIPGIIYSYIGGVIGEMIGFQLVRKLGNGLLPYIFSPQAYAKYERIATEQSHNMEKLLIITLIVPFMPDDVACLVSGLSKMDFKRYCIIILLLKPWSIALYSYFLLFVFHRVF</sequence>
<evidence type="ECO:0000259" key="7">
    <source>
        <dbReference type="Pfam" id="PF09335"/>
    </source>
</evidence>
<dbReference type="AlphaFoldDB" id="A0A948TJB3"/>
<dbReference type="InterPro" id="IPR032816">
    <property type="entry name" value="VTT_dom"/>
</dbReference>
<evidence type="ECO:0000313" key="9">
    <source>
        <dbReference type="Proteomes" id="UP000777303"/>
    </source>
</evidence>
<dbReference type="PANTHER" id="PTHR12677">
    <property type="entry name" value="GOLGI APPARATUS MEMBRANE PROTEIN TVP38-RELATED"/>
    <property type="match status" value="1"/>
</dbReference>
<reference evidence="8" key="1">
    <citation type="journal article" date="2021" name="PeerJ">
        <title>Extensive microbial diversity within the chicken gut microbiome revealed by metagenomics and culture.</title>
        <authorList>
            <person name="Gilroy R."/>
            <person name="Ravi A."/>
            <person name="Getino M."/>
            <person name="Pursley I."/>
            <person name="Horton D.L."/>
            <person name="Alikhan N.F."/>
            <person name="Baker D."/>
            <person name="Gharbi K."/>
            <person name="Hall N."/>
            <person name="Watson M."/>
            <person name="Adriaenssens E.M."/>
            <person name="Foster-Nyarko E."/>
            <person name="Jarju S."/>
            <person name="Secka A."/>
            <person name="Antonio M."/>
            <person name="Oren A."/>
            <person name="Chaudhuri R.R."/>
            <person name="La Ragione R."/>
            <person name="Hildebrand F."/>
            <person name="Pallen M.J."/>
        </authorList>
    </citation>
    <scope>NUCLEOTIDE SEQUENCE</scope>
    <source>
        <strain evidence="8">F6-6636</strain>
    </source>
</reference>
<proteinExistence type="inferred from homology"/>